<evidence type="ECO:0000313" key="6">
    <source>
        <dbReference type="Proteomes" id="UP000004995"/>
    </source>
</evidence>
<proteinExistence type="predicted"/>
<dbReference type="EMBL" id="AGNK02000605">
    <property type="status" value="NOT_ANNOTATED_CDS"/>
    <property type="molecule type" value="Genomic_DNA"/>
</dbReference>
<dbReference type="InterPro" id="IPR051257">
    <property type="entry name" value="Diverse_CBS-Domain"/>
</dbReference>
<dbReference type="AlphaFoldDB" id="K3YUJ6"/>
<dbReference type="Gene3D" id="3.10.580.10">
    <property type="entry name" value="CBS-domain"/>
    <property type="match status" value="2"/>
</dbReference>
<dbReference type="Proteomes" id="UP000004995">
    <property type="component" value="Unassembled WGS sequence"/>
</dbReference>
<dbReference type="InParanoid" id="K3YUJ6"/>
<feature type="region of interest" description="Disordered" evidence="3">
    <location>
        <begin position="1"/>
        <end position="49"/>
    </location>
</feature>
<name>K3YUJ6_SETIT</name>
<evidence type="ECO:0000256" key="2">
    <source>
        <dbReference type="PROSITE-ProRule" id="PRU00703"/>
    </source>
</evidence>
<evidence type="ECO:0000259" key="4">
    <source>
        <dbReference type="PROSITE" id="PS51371"/>
    </source>
</evidence>
<protein>
    <recommendedName>
        <fullName evidence="4">CBS domain-containing protein</fullName>
    </recommendedName>
</protein>
<reference evidence="5" key="2">
    <citation type="submission" date="2018-08" db="UniProtKB">
        <authorList>
            <consortium name="EnsemblPlants"/>
        </authorList>
    </citation>
    <scope>IDENTIFICATION</scope>
    <source>
        <strain evidence="5">Yugu1</strain>
    </source>
</reference>
<evidence type="ECO:0000313" key="5">
    <source>
        <dbReference type="EnsemblPlants" id="KQL32124"/>
    </source>
</evidence>
<reference evidence="6" key="1">
    <citation type="journal article" date="2012" name="Nat. Biotechnol.">
        <title>Reference genome sequence of the model plant Setaria.</title>
        <authorList>
            <person name="Bennetzen J.L."/>
            <person name="Schmutz J."/>
            <person name="Wang H."/>
            <person name="Percifield R."/>
            <person name="Hawkins J."/>
            <person name="Pontaroli A.C."/>
            <person name="Estep M."/>
            <person name="Feng L."/>
            <person name="Vaughn J.N."/>
            <person name="Grimwood J."/>
            <person name="Jenkins J."/>
            <person name="Barry K."/>
            <person name="Lindquist E."/>
            <person name="Hellsten U."/>
            <person name="Deshpande S."/>
            <person name="Wang X."/>
            <person name="Wu X."/>
            <person name="Mitros T."/>
            <person name="Triplett J."/>
            <person name="Yang X."/>
            <person name="Ye C.Y."/>
            <person name="Mauro-Herrera M."/>
            <person name="Wang L."/>
            <person name="Li P."/>
            <person name="Sharma M."/>
            <person name="Sharma R."/>
            <person name="Ronald P.C."/>
            <person name="Panaud O."/>
            <person name="Kellogg E.A."/>
            <person name="Brutnell T.P."/>
            <person name="Doust A.N."/>
            <person name="Tuskan G.A."/>
            <person name="Rokhsar D."/>
            <person name="Devos K.M."/>
        </authorList>
    </citation>
    <scope>NUCLEOTIDE SEQUENCE [LARGE SCALE GENOMIC DNA]</scope>
    <source>
        <strain evidence="6">cv. Yugu1</strain>
    </source>
</reference>
<evidence type="ECO:0000256" key="3">
    <source>
        <dbReference type="SAM" id="MobiDB-lite"/>
    </source>
</evidence>
<dbReference type="InterPro" id="IPR046342">
    <property type="entry name" value="CBS_dom_sf"/>
</dbReference>
<dbReference type="SMART" id="SM00116">
    <property type="entry name" value="CBS"/>
    <property type="match status" value="2"/>
</dbReference>
<accession>K3YUJ6</accession>
<dbReference type="eggNOG" id="ENOG502RY2M">
    <property type="taxonomic scope" value="Eukaryota"/>
</dbReference>
<keyword evidence="6" id="KW-1185">Reference proteome</keyword>
<dbReference type="PANTHER" id="PTHR43080:SF29">
    <property type="entry name" value="OS02G0818000 PROTEIN"/>
    <property type="match status" value="1"/>
</dbReference>
<keyword evidence="1 2" id="KW-0129">CBS domain</keyword>
<feature type="domain" description="CBS" evidence="4">
    <location>
        <begin position="240"/>
        <end position="296"/>
    </location>
</feature>
<dbReference type="EnsemblPlants" id="KQL32124">
    <property type="protein sequence ID" value="KQL32124"/>
    <property type="gene ID" value="SETIT_017942mg"/>
</dbReference>
<sequence>MRHPLEPTRPVSSAACDAHTAQMSSPQSHIHPRKSHGSSPQPRRARARCFTPPTSPRSWIGLHACHCQHETAAATSHRDPRPRASLTTDPTPTWFHALLTYINTRTRRSAAKGSPTFQCRASTKVDASVRLELDENPEAIISGEWPENPFLLSYDDLRAYLESQEAVQEGDQRVALLSETMSTPVLVATAEQTLEEVECHFEAVSGLPVVDSSLRCVGVVVKNDRAKASHGPQTKIEEVMTSSAITLASDKTVMDAAVLMLKKKIHRVPIVNQDEQVIGIITRADVLRELEGLLKI</sequence>
<dbReference type="Pfam" id="PF00571">
    <property type="entry name" value="CBS"/>
    <property type="match status" value="2"/>
</dbReference>
<dbReference type="PROSITE" id="PS51371">
    <property type="entry name" value="CBS"/>
    <property type="match status" value="1"/>
</dbReference>
<dbReference type="InterPro" id="IPR000644">
    <property type="entry name" value="CBS_dom"/>
</dbReference>
<dbReference type="STRING" id="4555.K3YUJ6"/>
<dbReference type="HOGENOM" id="CLU_941357_0_0_1"/>
<dbReference type="SUPFAM" id="SSF54631">
    <property type="entry name" value="CBS-domain pair"/>
    <property type="match status" value="1"/>
</dbReference>
<dbReference type="PANTHER" id="PTHR43080">
    <property type="entry name" value="CBS DOMAIN-CONTAINING PROTEIN CBSX3, MITOCHONDRIAL"/>
    <property type="match status" value="1"/>
</dbReference>
<organism evidence="5 6">
    <name type="scientific">Setaria italica</name>
    <name type="common">Foxtail millet</name>
    <name type="synonym">Panicum italicum</name>
    <dbReference type="NCBI Taxonomy" id="4555"/>
    <lineage>
        <taxon>Eukaryota</taxon>
        <taxon>Viridiplantae</taxon>
        <taxon>Streptophyta</taxon>
        <taxon>Embryophyta</taxon>
        <taxon>Tracheophyta</taxon>
        <taxon>Spermatophyta</taxon>
        <taxon>Magnoliopsida</taxon>
        <taxon>Liliopsida</taxon>
        <taxon>Poales</taxon>
        <taxon>Poaceae</taxon>
        <taxon>PACMAD clade</taxon>
        <taxon>Panicoideae</taxon>
        <taxon>Panicodae</taxon>
        <taxon>Paniceae</taxon>
        <taxon>Cenchrinae</taxon>
        <taxon>Setaria</taxon>
    </lineage>
</organism>
<dbReference type="Gramene" id="KQL32124">
    <property type="protein sequence ID" value="KQL32124"/>
    <property type="gene ID" value="SETIT_017942mg"/>
</dbReference>
<evidence type="ECO:0000256" key="1">
    <source>
        <dbReference type="ARBA" id="ARBA00023122"/>
    </source>
</evidence>